<dbReference type="SMART" id="SM00849">
    <property type="entry name" value="Lactamase_B"/>
    <property type="match status" value="1"/>
</dbReference>
<organism evidence="2 3">
    <name type="scientific">Klebsormidium nitens</name>
    <name type="common">Green alga</name>
    <name type="synonym">Ulothrix nitens</name>
    <dbReference type="NCBI Taxonomy" id="105231"/>
    <lineage>
        <taxon>Eukaryota</taxon>
        <taxon>Viridiplantae</taxon>
        <taxon>Streptophyta</taxon>
        <taxon>Klebsormidiophyceae</taxon>
        <taxon>Klebsormidiales</taxon>
        <taxon>Klebsormidiaceae</taxon>
        <taxon>Klebsormidium</taxon>
    </lineage>
</organism>
<sequence length="304" mass="33245">MAASDYTALTPVLADALPDSGPAELQCFVCETCNVQYAPSATPPPGNCPVCADERQYVPQSGQRWTTLAKLGSGHRNAFQRMEPQLLGIGTEPKSGIGQRALLVSTKEGNLLWDCIALLDGATRDIVTALGGIKAIAISHPHYYSTCVEWSRAFSAPIYIHTKERAWVEAVRPDAIAEHFHFWEGDQQPLFGGLSLWHLGGHFAGAQICHWQAGAGGEGALLVGDIIQINPGCETVGVMRSYPCLIPLSDATVARIQTRMARLPPYRTVYGAFWYQVMKDAGGKIEYSLERYRKWLSIDDPEIA</sequence>
<dbReference type="PANTHER" id="PTHR36839">
    <property type="entry name" value="METALLO-BETA-LACTAMASE FAMILY PROTEIN (AFU_ORTHOLOGUE AFUA_5G12770)"/>
    <property type="match status" value="1"/>
</dbReference>
<proteinExistence type="predicted"/>
<keyword evidence="3" id="KW-1185">Reference proteome</keyword>
<dbReference type="AlphaFoldDB" id="A0A0U9HUM9"/>
<feature type="domain" description="Metallo-beta-lactamase" evidence="1">
    <location>
        <begin position="98"/>
        <end position="273"/>
    </location>
</feature>
<dbReference type="STRING" id="105231.A0A0U9HUM9"/>
<dbReference type="InterPro" id="IPR001279">
    <property type="entry name" value="Metallo-B-lactamas"/>
</dbReference>
<evidence type="ECO:0000313" key="3">
    <source>
        <dbReference type="Proteomes" id="UP000054558"/>
    </source>
</evidence>
<name>A0A0U9HUM9_KLENI</name>
<dbReference type="OMA" id="ICADERQ"/>
<gene>
    <name evidence="2" type="ORF">KFL_000970380</name>
</gene>
<evidence type="ECO:0000313" key="2">
    <source>
        <dbReference type="EMBL" id="GAQ82012.1"/>
    </source>
</evidence>
<dbReference type="InterPro" id="IPR036866">
    <property type="entry name" value="RibonucZ/Hydroxyglut_hydro"/>
</dbReference>
<dbReference type="PANTHER" id="PTHR36839:SF1">
    <property type="entry name" value="METALLO-BETA-LACTAMASE FAMILY PROTEIN (AFU_ORTHOLOGUE AFUA_5G12770)"/>
    <property type="match status" value="1"/>
</dbReference>
<dbReference type="EMBL" id="DF237046">
    <property type="protein sequence ID" value="GAQ82012.1"/>
    <property type="molecule type" value="Genomic_DNA"/>
</dbReference>
<protein>
    <recommendedName>
        <fullName evidence="1">Metallo-beta-lactamase domain-containing protein</fullName>
    </recommendedName>
</protein>
<dbReference type="Gene3D" id="3.60.15.10">
    <property type="entry name" value="Ribonuclease Z/Hydroxyacylglutathione hydrolase-like"/>
    <property type="match status" value="1"/>
</dbReference>
<dbReference type="SUPFAM" id="SSF56281">
    <property type="entry name" value="Metallo-hydrolase/oxidoreductase"/>
    <property type="match status" value="1"/>
</dbReference>
<evidence type="ECO:0000259" key="1">
    <source>
        <dbReference type="SMART" id="SM00849"/>
    </source>
</evidence>
<dbReference type="OrthoDB" id="17458at2759"/>
<reference evidence="2 3" key="1">
    <citation type="journal article" date="2014" name="Nat. Commun.">
        <title>Klebsormidium flaccidum genome reveals primary factors for plant terrestrial adaptation.</title>
        <authorList>
            <person name="Hori K."/>
            <person name="Maruyama F."/>
            <person name="Fujisawa T."/>
            <person name="Togashi T."/>
            <person name="Yamamoto N."/>
            <person name="Seo M."/>
            <person name="Sato S."/>
            <person name="Yamada T."/>
            <person name="Mori H."/>
            <person name="Tajima N."/>
            <person name="Moriyama T."/>
            <person name="Ikeuchi M."/>
            <person name="Watanabe M."/>
            <person name="Wada H."/>
            <person name="Kobayashi K."/>
            <person name="Saito M."/>
            <person name="Masuda T."/>
            <person name="Sasaki-Sekimoto Y."/>
            <person name="Mashiguchi K."/>
            <person name="Awai K."/>
            <person name="Shimojima M."/>
            <person name="Masuda S."/>
            <person name="Iwai M."/>
            <person name="Nobusawa T."/>
            <person name="Narise T."/>
            <person name="Kondo S."/>
            <person name="Saito H."/>
            <person name="Sato R."/>
            <person name="Murakawa M."/>
            <person name="Ihara Y."/>
            <person name="Oshima-Yamada Y."/>
            <person name="Ohtaka K."/>
            <person name="Satoh M."/>
            <person name="Sonobe K."/>
            <person name="Ishii M."/>
            <person name="Ohtani R."/>
            <person name="Kanamori-Sato M."/>
            <person name="Honoki R."/>
            <person name="Miyazaki D."/>
            <person name="Mochizuki H."/>
            <person name="Umetsu J."/>
            <person name="Higashi K."/>
            <person name="Shibata D."/>
            <person name="Kamiya Y."/>
            <person name="Sato N."/>
            <person name="Nakamura Y."/>
            <person name="Tabata S."/>
            <person name="Ida S."/>
            <person name="Kurokawa K."/>
            <person name="Ohta H."/>
        </authorList>
    </citation>
    <scope>NUCLEOTIDE SEQUENCE [LARGE SCALE GENOMIC DNA]</scope>
    <source>
        <strain evidence="2 3">NIES-2285</strain>
    </source>
</reference>
<accession>A0A0U9HUM9</accession>
<dbReference type="Proteomes" id="UP000054558">
    <property type="component" value="Unassembled WGS sequence"/>
</dbReference>